<dbReference type="InterPro" id="IPR050437">
    <property type="entry name" value="Ribos_protein_bS1-like"/>
</dbReference>
<evidence type="ECO:0000313" key="3">
    <source>
        <dbReference type="RefSeq" id="XP_006819483.1"/>
    </source>
</evidence>
<dbReference type="InterPro" id="IPR018974">
    <property type="entry name" value="Tex-like_N"/>
</dbReference>
<evidence type="ECO:0000313" key="2">
    <source>
        <dbReference type="Proteomes" id="UP000694865"/>
    </source>
</evidence>
<name>A0ABM0MHJ2_SACKO</name>
<feature type="domain" description="Tex-like protein N-terminal" evidence="1">
    <location>
        <begin position="17"/>
        <end position="85"/>
    </location>
</feature>
<sequence>MAKREKNTDMLWDMKVMLSECEGIELWVASNIVDLIEDGCTIPFIARYRKERSNNMEADKLRTVVSGYEKLKVVQQKAGNAIKSIAKAGKMTDALDTTIRSACTLDEIEHLYAPFKTGSKSTLAERARKLGLEPAAVSILGKCCNINMQSLVQPGLKDLQVLRLSEYSNPTIIYCIPRR</sequence>
<dbReference type="GeneID" id="102809841"/>
<dbReference type="InterPro" id="IPR023319">
    <property type="entry name" value="Tex-like_HTH_dom_sf"/>
</dbReference>
<reference evidence="3" key="1">
    <citation type="submission" date="2025-08" db="UniProtKB">
        <authorList>
            <consortium name="RefSeq"/>
        </authorList>
    </citation>
    <scope>IDENTIFICATION</scope>
    <source>
        <tissue evidence="3">Testes</tissue>
    </source>
</reference>
<keyword evidence="2" id="KW-1185">Reference proteome</keyword>
<protein>
    <submittedName>
        <fullName evidence="3">S1 RNA-binding domain-containing protein 1-like</fullName>
    </submittedName>
</protein>
<dbReference type="PANTHER" id="PTHR10724:SF10">
    <property type="entry name" value="S1 RNA-BINDING DOMAIN-CONTAINING PROTEIN 1"/>
    <property type="match status" value="1"/>
</dbReference>
<dbReference type="Proteomes" id="UP000694865">
    <property type="component" value="Unplaced"/>
</dbReference>
<organism evidence="2 3">
    <name type="scientific">Saccoglossus kowalevskii</name>
    <name type="common">Acorn worm</name>
    <dbReference type="NCBI Taxonomy" id="10224"/>
    <lineage>
        <taxon>Eukaryota</taxon>
        <taxon>Metazoa</taxon>
        <taxon>Hemichordata</taxon>
        <taxon>Enteropneusta</taxon>
        <taxon>Harrimaniidae</taxon>
        <taxon>Saccoglossus</taxon>
    </lineage>
</organism>
<accession>A0ABM0MHJ2</accession>
<dbReference type="PANTHER" id="PTHR10724">
    <property type="entry name" value="30S RIBOSOMAL PROTEIN S1"/>
    <property type="match status" value="1"/>
</dbReference>
<dbReference type="Pfam" id="PF09371">
    <property type="entry name" value="Tex_N"/>
    <property type="match status" value="1"/>
</dbReference>
<gene>
    <name evidence="3" type="primary">LOC102809841</name>
</gene>
<proteinExistence type="predicted"/>
<dbReference type="RefSeq" id="XP_006819483.1">
    <property type="nucleotide sequence ID" value="XM_006819420.1"/>
</dbReference>
<dbReference type="SUPFAM" id="SSF158832">
    <property type="entry name" value="Tex N-terminal region-like"/>
    <property type="match status" value="1"/>
</dbReference>
<evidence type="ECO:0000259" key="1">
    <source>
        <dbReference type="Pfam" id="PF09371"/>
    </source>
</evidence>
<dbReference type="Gene3D" id="1.10.10.650">
    <property type="entry name" value="RuvA domain 2-like"/>
    <property type="match status" value="1"/>
</dbReference>